<dbReference type="SUPFAM" id="SSF89807">
    <property type="entry name" value="Dodecin-like"/>
    <property type="match status" value="1"/>
</dbReference>
<dbReference type="EMBL" id="BJYZ01000077">
    <property type="protein sequence ID" value="GEO43358.1"/>
    <property type="molecule type" value="Genomic_DNA"/>
</dbReference>
<dbReference type="InterPro" id="IPR036694">
    <property type="entry name" value="Dodecin-like_sf"/>
</dbReference>
<dbReference type="RefSeq" id="WP_044437578.1">
    <property type="nucleotide sequence ID" value="NZ_BJYZ01000077.1"/>
</dbReference>
<protein>
    <recommendedName>
        <fullName evidence="3">Dodecin flavoprotein</fullName>
    </recommendedName>
</protein>
<gene>
    <name evidence="1" type="ORF">SAE02_75060</name>
</gene>
<reference evidence="1 2" key="1">
    <citation type="submission" date="2019-07" db="EMBL/GenBank/DDBJ databases">
        <title>Whole genome shotgun sequence of Skermanella aerolata NBRC 106429.</title>
        <authorList>
            <person name="Hosoyama A."/>
            <person name="Uohara A."/>
            <person name="Ohji S."/>
            <person name="Ichikawa N."/>
        </authorList>
    </citation>
    <scope>NUCLEOTIDE SEQUENCE [LARGE SCALE GENOMIC DNA]</scope>
    <source>
        <strain evidence="1 2">NBRC 106429</strain>
    </source>
</reference>
<name>A0A512E3R0_9PROT</name>
<dbReference type="Pfam" id="PF07311">
    <property type="entry name" value="Dodecin"/>
    <property type="match status" value="1"/>
</dbReference>
<dbReference type="InterPro" id="IPR009923">
    <property type="entry name" value="Dodecin"/>
</dbReference>
<organism evidence="1 2">
    <name type="scientific">Skermanella aerolata</name>
    <dbReference type="NCBI Taxonomy" id="393310"/>
    <lineage>
        <taxon>Bacteria</taxon>
        <taxon>Pseudomonadati</taxon>
        <taxon>Pseudomonadota</taxon>
        <taxon>Alphaproteobacteria</taxon>
        <taxon>Rhodospirillales</taxon>
        <taxon>Azospirillaceae</taxon>
        <taxon>Skermanella</taxon>
    </lineage>
</organism>
<accession>A0A512E3R0</accession>
<dbReference type="AlphaFoldDB" id="A0A512E3R0"/>
<evidence type="ECO:0000313" key="2">
    <source>
        <dbReference type="Proteomes" id="UP000321523"/>
    </source>
</evidence>
<comment type="caution">
    <text evidence="1">The sequence shown here is derived from an EMBL/GenBank/DDBJ whole genome shotgun (WGS) entry which is preliminary data.</text>
</comment>
<keyword evidence="2" id="KW-1185">Reference proteome</keyword>
<sequence length="75" mass="8218">MSDHIYKIIQLVGSSPSSVEDAIQSAVTRASKSLKNLRWFEVLETRGQIEGGKVTHFQVTLKVGFTLDDTIDPGA</sequence>
<proteinExistence type="predicted"/>
<dbReference type="NCBIfam" id="NF043052">
    <property type="entry name" value="DodecBact"/>
    <property type="match status" value="1"/>
</dbReference>
<evidence type="ECO:0008006" key="3">
    <source>
        <dbReference type="Google" id="ProtNLM"/>
    </source>
</evidence>
<dbReference type="InterPro" id="IPR050049">
    <property type="entry name" value="Dodecin_bact"/>
</dbReference>
<dbReference type="Proteomes" id="UP000321523">
    <property type="component" value="Unassembled WGS sequence"/>
</dbReference>
<dbReference type="InterPro" id="IPR025543">
    <property type="entry name" value="Dodecin-like"/>
</dbReference>
<dbReference type="PANTHER" id="PTHR39324">
    <property type="entry name" value="CALCIUM DODECIN"/>
    <property type="match status" value="1"/>
</dbReference>
<dbReference type="Gene3D" id="3.30.1660.10">
    <property type="entry name" value="Flavin-binding protein dodecin"/>
    <property type="match status" value="1"/>
</dbReference>
<evidence type="ECO:0000313" key="1">
    <source>
        <dbReference type="EMBL" id="GEO43358.1"/>
    </source>
</evidence>
<dbReference type="OrthoDB" id="9805889at2"/>
<dbReference type="PANTHER" id="PTHR39324:SF1">
    <property type="entry name" value="CALCIUM DODECIN"/>
    <property type="match status" value="1"/>
</dbReference>